<evidence type="ECO:0000313" key="2">
    <source>
        <dbReference type="Proteomes" id="UP001597112"/>
    </source>
</evidence>
<evidence type="ECO:0000313" key="1">
    <source>
        <dbReference type="EMBL" id="MFD0998823.1"/>
    </source>
</evidence>
<proteinExistence type="predicted"/>
<keyword evidence="2" id="KW-1185">Reference proteome</keyword>
<dbReference type="Proteomes" id="UP001597112">
    <property type="component" value="Unassembled WGS sequence"/>
</dbReference>
<comment type="caution">
    <text evidence="1">The sequence shown here is derived from an EMBL/GenBank/DDBJ whole genome shotgun (WGS) entry which is preliminary data.</text>
</comment>
<accession>A0ABW3JXX6</accession>
<organism evidence="1 2">
    <name type="scientific">Ohtaekwangia kribbensis</name>
    <dbReference type="NCBI Taxonomy" id="688913"/>
    <lineage>
        <taxon>Bacteria</taxon>
        <taxon>Pseudomonadati</taxon>
        <taxon>Bacteroidota</taxon>
        <taxon>Cytophagia</taxon>
        <taxon>Cytophagales</taxon>
        <taxon>Fulvivirgaceae</taxon>
        <taxon>Ohtaekwangia</taxon>
    </lineage>
</organism>
<sequence>MKLIAIILLVIGAVPLYAQVNGLEAQNNVNMLGAGSYTARTFDNRYKGVKGSVTLLQDFSPAKIYMTDKKVVTYPKVNFDAHANELIMARNGSEYVIHKKLVNRFSIYTGTDSLHFTKVEAEDNKLLYFQVLVPGNIQLLKKNIKIFKEASYQGAYSAGREFDEFIDDEKYYVTAEGKPLTEFKNKKSLQQIVPSEYTDEIDQYIRKNNLNLKEEQHLVMLFRYLNDIVTKR</sequence>
<dbReference type="RefSeq" id="WP_377576151.1">
    <property type="nucleotide sequence ID" value="NZ_JBHTKA010000001.1"/>
</dbReference>
<dbReference type="EMBL" id="JBHTKA010000001">
    <property type="protein sequence ID" value="MFD0998823.1"/>
    <property type="molecule type" value="Genomic_DNA"/>
</dbReference>
<protein>
    <recommendedName>
        <fullName evidence="3">DUF4369 domain-containing protein</fullName>
    </recommendedName>
</protein>
<reference evidence="2" key="1">
    <citation type="journal article" date="2019" name="Int. J. Syst. Evol. Microbiol.">
        <title>The Global Catalogue of Microorganisms (GCM) 10K type strain sequencing project: providing services to taxonomists for standard genome sequencing and annotation.</title>
        <authorList>
            <consortium name="The Broad Institute Genomics Platform"/>
            <consortium name="The Broad Institute Genome Sequencing Center for Infectious Disease"/>
            <person name="Wu L."/>
            <person name="Ma J."/>
        </authorList>
    </citation>
    <scope>NUCLEOTIDE SEQUENCE [LARGE SCALE GENOMIC DNA]</scope>
    <source>
        <strain evidence="2">CCUG 58938</strain>
    </source>
</reference>
<evidence type="ECO:0008006" key="3">
    <source>
        <dbReference type="Google" id="ProtNLM"/>
    </source>
</evidence>
<gene>
    <name evidence="1" type="ORF">ACFQ21_05870</name>
</gene>
<name>A0ABW3JXX6_9BACT</name>